<proteinExistence type="predicted"/>
<name>A0A2P2N9R4_RHIMU</name>
<organism evidence="1">
    <name type="scientific">Rhizophora mucronata</name>
    <name type="common">Asiatic mangrove</name>
    <dbReference type="NCBI Taxonomy" id="61149"/>
    <lineage>
        <taxon>Eukaryota</taxon>
        <taxon>Viridiplantae</taxon>
        <taxon>Streptophyta</taxon>
        <taxon>Embryophyta</taxon>
        <taxon>Tracheophyta</taxon>
        <taxon>Spermatophyta</taxon>
        <taxon>Magnoliopsida</taxon>
        <taxon>eudicotyledons</taxon>
        <taxon>Gunneridae</taxon>
        <taxon>Pentapetalae</taxon>
        <taxon>rosids</taxon>
        <taxon>fabids</taxon>
        <taxon>Malpighiales</taxon>
        <taxon>Rhizophoraceae</taxon>
        <taxon>Rhizophora</taxon>
    </lineage>
</organism>
<accession>A0A2P2N9R4</accession>
<evidence type="ECO:0000313" key="1">
    <source>
        <dbReference type="EMBL" id="MBX39217.1"/>
    </source>
</evidence>
<protein>
    <submittedName>
        <fullName evidence="1">Uncharacterized protein</fullName>
    </submittedName>
</protein>
<dbReference type="AlphaFoldDB" id="A0A2P2N9R4"/>
<dbReference type="EMBL" id="GGEC01058733">
    <property type="protein sequence ID" value="MBX39217.1"/>
    <property type="molecule type" value="Transcribed_RNA"/>
</dbReference>
<reference evidence="1" key="1">
    <citation type="submission" date="2018-02" db="EMBL/GenBank/DDBJ databases">
        <title>Rhizophora mucronata_Transcriptome.</title>
        <authorList>
            <person name="Meera S.P."/>
            <person name="Sreeshan A."/>
            <person name="Augustine A."/>
        </authorList>
    </citation>
    <scope>NUCLEOTIDE SEQUENCE</scope>
    <source>
        <tissue evidence="1">Leaf</tissue>
    </source>
</reference>
<sequence length="36" mass="4350">MKSIYFFSLHIELSLCLWLFDFPLDALNIIRAEENF</sequence>